<organism evidence="3 4">
    <name type="scientific">Turicibacter bilis</name>
    <dbReference type="NCBI Taxonomy" id="2735723"/>
    <lineage>
        <taxon>Bacteria</taxon>
        <taxon>Bacillati</taxon>
        <taxon>Bacillota</taxon>
        <taxon>Erysipelotrichia</taxon>
        <taxon>Erysipelotrichales</taxon>
        <taxon>Turicibacteraceae</taxon>
        <taxon>Turicibacter</taxon>
    </lineage>
</organism>
<evidence type="ECO:0000313" key="4">
    <source>
        <dbReference type="Proteomes" id="UP001058016"/>
    </source>
</evidence>
<dbReference type="InterPro" id="IPR052939">
    <property type="entry name" value="23S_rRNA_MeTrnsfrase_RlmA"/>
</dbReference>
<dbReference type="CDD" id="cd02440">
    <property type="entry name" value="AdoMet_MTases"/>
    <property type="match status" value="1"/>
</dbReference>
<accession>A0ABY5JFE2</accession>
<protein>
    <submittedName>
        <fullName evidence="3">Methyltransferase domain-containing protein</fullName>
    </submittedName>
</protein>
<proteinExistence type="predicted"/>
<sequence length="292" mass="33688">MRKLKKIEVLRELLNENISILRCPVCKKSIKSIKESSVLCENNHCFNISKKGYVNLVKNNAKTIYDKKLFESRSKIYEYGIYDELSKEIMDIVDKYTSKKNANFVLDVGCGEGYYLNQLYSDEKINSKCKLFGIDISREGISLATRYENSILWSVSDLSNLPFENGKFDIIIDILSPSNYSEFTRVLNKGGVVIKVIPDEHYLKEIRSKIKDKIKKDTYSNKNVINSFKDNLEIVYDKRITYKTNIYNLEDFIKMTPLTSGLSKEQINELTKCDIENITIDLKIIVGKVGKS</sequence>
<dbReference type="PANTHER" id="PTHR43460:SF1">
    <property type="entry name" value="METHYLTRANSFERASE TYPE 11 DOMAIN-CONTAINING PROTEIN"/>
    <property type="match status" value="1"/>
</dbReference>
<name>A0ABY5JFE2_9FIRM</name>
<dbReference type="Pfam" id="PF21302">
    <property type="entry name" value="Zn_ribbon_RlmA"/>
    <property type="match status" value="1"/>
</dbReference>
<evidence type="ECO:0000313" key="3">
    <source>
        <dbReference type="EMBL" id="UUF05412.1"/>
    </source>
</evidence>
<evidence type="ECO:0000259" key="1">
    <source>
        <dbReference type="Pfam" id="PF13847"/>
    </source>
</evidence>
<dbReference type="Gene3D" id="3.40.50.150">
    <property type="entry name" value="Vaccinia Virus protein VP39"/>
    <property type="match status" value="1"/>
</dbReference>
<reference evidence="3 4" key="1">
    <citation type="submission" date="2021-03" db="EMBL/GenBank/DDBJ databases">
        <title>Comparative Genomics and Metabolomics in the genus Turicibacter.</title>
        <authorList>
            <person name="Maki J."/>
            <person name="Looft T."/>
        </authorList>
    </citation>
    <scope>NUCLEOTIDE SEQUENCE [LARGE SCALE GENOMIC DNA]</scope>
    <source>
        <strain evidence="3 4">MMM721</strain>
    </source>
</reference>
<dbReference type="EMBL" id="CP071249">
    <property type="protein sequence ID" value="UUF05412.1"/>
    <property type="molecule type" value="Genomic_DNA"/>
</dbReference>
<dbReference type="GO" id="GO:0008168">
    <property type="term" value="F:methyltransferase activity"/>
    <property type="evidence" value="ECO:0007669"/>
    <property type="project" value="UniProtKB-KW"/>
</dbReference>
<dbReference type="InterPro" id="IPR016718">
    <property type="entry name" value="rRNA_m1G-MeTrfase_A_prd"/>
</dbReference>
<keyword evidence="4" id="KW-1185">Reference proteome</keyword>
<feature type="domain" description="23S rRNA (guanine(745)-N(1))-methyltransferase N-terminal" evidence="2">
    <location>
        <begin position="22"/>
        <end position="57"/>
    </location>
</feature>
<dbReference type="PANTHER" id="PTHR43460">
    <property type="entry name" value="METHYLTRANSFERASE"/>
    <property type="match status" value="1"/>
</dbReference>
<feature type="domain" description="Methyltransferase" evidence="1">
    <location>
        <begin position="104"/>
        <end position="222"/>
    </location>
</feature>
<dbReference type="InterPro" id="IPR048647">
    <property type="entry name" value="RlmA_N"/>
</dbReference>
<dbReference type="InterPro" id="IPR029063">
    <property type="entry name" value="SAM-dependent_MTases_sf"/>
</dbReference>
<dbReference type="PIRSF" id="PIRSF018249">
    <property type="entry name" value="MyrA_prd"/>
    <property type="match status" value="1"/>
</dbReference>
<dbReference type="RefSeq" id="WP_068759600.1">
    <property type="nucleotide sequence ID" value="NZ_CP071249.1"/>
</dbReference>
<keyword evidence="3" id="KW-0808">Transferase</keyword>
<dbReference type="SUPFAM" id="SSF53335">
    <property type="entry name" value="S-adenosyl-L-methionine-dependent methyltransferases"/>
    <property type="match status" value="1"/>
</dbReference>
<dbReference type="Pfam" id="PF13847">
    <property type="entry name" value="Methyltransf_31"/>
    <property type="match status" value="1"/>
</dbReference>
<dbReference type="GO" id="GO:0032259">
    <property type="term" value="P:methylation"/>
    <property type="evidence" value="ECO:0007669"/>
    <property type="project" value="UniProtKB-KW"/>
</dbReference>
<keyword evidence="3" id="KW-0489">Methyltransferase</keyword>
<evidence type="ECO:0000259" key="2">
    <source>
        <dbReference type="Pfam" id="PF21302"/>
    </source>
</evidence>
<gene>
    <name evidence="3" type="ORF">J0J69_10025</name>
</gene>
<dbReference type="InterPro" id="IPR025714">
    <property type="entry name" value="Methyltranfer_dom"/>
</dbReference>
<dbReference type="Proteomes" id="UP001058016">
    <property type="component" value="Chromosome"/>
</dbReference>